<evidence type="ECO:0000259" key="5">
    <source>
        <dbReference type="PROSITE" id="PS50979"/>
    </source>
</evidence>
<reference evidence="6 7" key="1">
    <citation type="submission" date="2024-09" db="EMBL/GenBank/DDBJ databases">
        <authorList>
            <person name="Sun Q."/>
            <person name="Mori K."/>
        </authorList>
    </citation>
    <scope>NUCLEOTIDE SEQUENCE [LARGE SCALE GENOMIC DNA]</scope>
    <source>
        <strain evidence="6 7">JCM 3028</strain>
    </source>
</reference>
<accession>A0ABV5TBV0</accession>
<dbReference type="InterPro" id="IPR005481">
    <property type="entry name" value="BC-like_N"/>
</dbReference>
<dbReference type="Proteomes" id="UP001589610">
    <property type="component" value="Unassembled WGS sequence"/>
</dbReference>
<dbReference type="InterPro" id="IPR011764">
    <property type="entry name" value="Biotin_carboxylation_dom"/>
</dbReference>
<protein>
    <submittedName>
        <fullName evidence="6">Biotin carboxylase N-terminal domain-containing protein</fullName>
    </submittedName>
</protein>
<dbReference type="InterPro" id="IPR050856">
    <property type="entry name" value="Biotin_carboxylase_complex"/>
</dbReference>
<dbReference type="RefSeq" id="WP_386155112.1">
    <property type="nucleotide sequence ID" value="NZ_JBHMBS010000003.1"/>
</dbReference>
<name>A0ABV5TBV0_9ACTN</name>
<organism evidence="6 7">
    <name type="scientific">Streptosporangium vulgare</name>
    <dbReference type="NCBI Taxonomy" id="46190"/>
    <lineage>
        <taxon>Bacteria</taxon>
        <taxon>Bacillati</taxon>
        <taxon>Actinomycetota</taxon>
        <taxon>Actinomycetes</taxon>
        <taxon>Streptosporangiales</taxon>
        <taxon>Streptosporangiaceae</taxon>
        <taxon>Streptosporangium</taxon>
    </lineage>
</organism>
<evidence type="ECO:0000256" key="1">
    <source>
        <dbReference type="ARBA" id="ARBA00022598"/>
    </source>
</evidence>
<dbReference type="PANTHER" id="PTHR18866:SF126">
    <property type="entry name" value="BIOTIN CARBOXYLASE"/>
    <property type="match status" value="1"/>
</dbReference>
<keyword evidence="1" id="KW-0436">Ligase</keyword>
<dbReference type="Gene3D" id="3.40.50.20">
    <property type="match status" value="1"/>
</dbReference>
<evidence type="ECO:0000313" key="7">
    <source>
        <dbReference type="Proteomes" id="UP001589610"/>
    </source>
</evidence>
<dbReference type="EMBL" id="JBHMBS010000003">
    <property type="protein sequence ID" value="MFB9675213.1"/>
    <property type="molecule type" value="Genomic_DNA"/>
</dbReference>
<sequence length="108" mass="11077">MHKVLIANRGEIAVRIARACKDAGLASVAVYADQDLDALHVRVADEARALGGQTPAETYLDVDKLLAVAAEAGADAVHPGYGFLAENAGFAQAVIDAGLTWIGPPPAA</sequence>
<keyword evidence="2" id="KW-0547">Nucleotide-binding</keyword>
<keyword evidence="7" id="KW-1185">Reference proteome</keyword>
<evidence type="ECO:0000256" key="4">
    <source>
        <dbReference type="ARBA" id="ARBA00023267"/>
    </source>
</evidence>
<keyword evidence="3" id="KW-0067">ATP-binding</keyword>
<evidence type="ECO:0000313" key="6">
    <source>
        <dbReference type="EMBL" id="MFB9675213.1"/>
    </source>
</evidence>
<dbReference type="InterPro" id="IPR016185">
    <property type="entry name" value="PreATP-grasp_dom_sf"/>
</dbReference>
<gene>
    <name evidence="6" type="ORF">ACFFRH_06920</name>
</gene>
<proteinExistence type="predicted"/>
<dbReference type="SUPFAM" id="SSF52440">
    <property type="entry name" value="PreATP-grasp domain"/>
    <property type="match status" value="1"/>
</dbReference>
<feature type="domain" description="Biotin carboxylation" evidence="5">
    <location>
        <begin position="1"/>
        <end position="108"/>
    </location>
</feature>
<dbReference type="PANTHER" id="PTHR18866">
    <property type="entry name" value="CARBOXYLASE:PYRUVATE/ACETYL-COA/PROPIONYL-COA CARBOXYLASE"/>
    <property type="match status" value="1"/>
</dbReference>
<evidence type="ECO:0000256" key="3">
    <source>
        <dbReference type="ARBA" id="ARBA00022840"/>
    </source>
</evidence>
<comment type="caution">
    <text evidence="6">The sequence shown here is derived from an EMBL/GenBank/DDBJ whole genome shotgun (WGS) entry which is preliminary data.</text>
</comment>
<dbReference type="PROSITE" id="PS50979">
    <property type="entry name" value="BC"/>
    <property type="match status" value="1"/>
</dbReference>
<dbReference type="Pfam" id="PF00289">
    <property type="entry name" value="Biotin_carb_N"/>
    <property type="match status" value="1"/>
</dbReference>
<evidence type="ECO:0000256" key="2">
    <source>
        <dbReference type="ARBA" id="ARBA00022741"/>
    </source>
</evidence>
<keyword evidence="4" id="KW-0092">Biotin</keyword>
<feature type="non-terminal residue" evidence="6">
    <location>
        <position position="108"/>
    </location>
</feature>